<gene>
    <name evidence="1" type="ORF">Pmar_PMAR017171</name>
</gene>
<organism evidence="2">
    <name type="scientific">Perkinsus marinus (strain ATCC 50983 / TXsc)</name>
    <dbReference type="NCBI Taxonomy" id="423536"/>
    <lineage>
        <taxon>Eukaryota</taxon>
        <taxon>Sar</taxon>
        <taxon>Alveolata</taxon>
        <taxon>Perkinsozoa</taxon>
        <taxon>Perkinsea</taxon>
        <taxon>Perkinsida</taxon>
        <taxon>Perkinsidae</taxon>
        <taxon>Perkinsus</taxon>
    </lineage>
</organism>
<evidence type="ECO:0000313" key="1">
    <source>
        <dbReference type="EMBL" id="EER00312.1"/>
    </source>
</evidence>
<dbReference type="EMBL" id="GG685191">
    <property type="protein sequence ID" value="EER00312.1"/>
    <property type="molecule type" value="Genomic_DNA"/>
</dbReference>
<dbReference type="InParanoid" id="C5LSS1"/>
<name>C5LSS1_PERM5</name>
<dbReference type="GeneID" id="9050054"/>
<dbReference type="RefSeq" id="XP_002767594.1">
    <property type="nucleotide sequence ID" value="XM_002767548.1"/>
</dbReference>
<evidence type="ECO:0000313" key="2">
    <source>
        <dbReference type="Proteomes" id="UP000007800"/>
    </source>
</evidence>
<keyword evidence="2" id="KW-1185">Reference proteome</keyword>
<accession>C5LSS1</accession>
<reference evidence="1 2" key="1">
    <citation type="submission" date="2008-07" db="EMBL/GenBank/DDBJ databases">
        <authorList>
            <person name="El-Sayed N."/>
            <person name="Caler E."/>
            <person name="Inman J."/>
            <person name="Amedeo P."/>
            <person name="Hass B."/>
            <person name="Wortman J."/>
        </authorList>
    </citation>
    <scope>NUCLEOTIDE SEQUENCE [LARGE SCALE GENOMIC DNA]</scope>
    <source>
        <strain evidence="2">ATCC 50983 / TXsc</strain>
    </source>
</reference>
<proteinExistence type="predicted"/>
<sequence>MFAVAAFYALLVVVCFLMSFGFKFFSNLPVAELDLDQMTWRAGAALMKRVI</sequence>
<dbReference type="AlphaFoldDB" id="C5LSS1"/>
<dbReference type="OrthoDB" id="10673837at2759"/>
<protein>
    <submittedName>
        <fullName evidence="1">Uncharacterized protein</fullName>
    </submittedName>
</protein>
<dbReference type="Proteomes" id="UP000007800">
    <property type="component" value="Unassembled WGS sequence"/>
</dbReference>